<dbReference type="KEGG" id="ots:OTBS_1918"/>
<name>A5CF97_ORITB</name>
<organism evidence="8 9">
    <name type="scientific">Orientia tsutsugamushi (strain Boryong)</name>
    <name type="common">Rickettsia tsutsugamushi</name>
    <dbReference type="NCBI Taxonomy" id="357244"/>
    <lineage>
        <taxon>Bacteria</taxon>
        <taxon>Pseudomonadati</taxon>
        <taxon>Pseudomonadota</taxon>
        <taxon>Alphaproteobacteria</taxon>
        <taxon>Rickettsiales</taxon>
        <taxon>Rickettsiaceae</taxon>
        <taxon>Rickettsieae</taxon>
        <taxon>Orientia</taxon>
    </lineage>
</organism>
<dbReference type="PANTHER" id="PTHR21349:SF0">
    <property type="entry name" value="LARGE RIBOSOMAL SUBUNIT PROTEIN BL21M"/>
    <property type="match status" value="1"/>
</dbReference>
<evidence type="ECO:0000313" key="8">
    <source>
        <dbReference type="EMBL" id="CAM81013.1"/>
    </source>
</evidence>
<protein>
    <recommendedName>
        <fullName evidence="6">Large ribosomal subunit protein bL21</fullName>
    </recommendedName>
</protein>
<keyword evidence="4 6" id="KW-0689">Ribosomal protein</keyword>
<dbReference type="PANTHER" id="PTHR21349">
    <property type="entry name" value="50S RIBOSOMAL PROTEIN L21"/>
    <property type="match status" value="1"/>
</dbReference>
<comment type="function">
    <text evidence="6 7">This protein binds to 23S rRNA in the presence of protein L20.</text>
</comment>
<dbReference type="GO" id="GO:0005737">
    <property type="term" value="C:cytoplasm"/>
    <property type="evidence" value="ECO:0007669"/>
    <property type="project" value="UniProtKB-ARBA"/>
</dbReference>
<evidence type="ECO:0000256" key="3">
    <source>
        <dbReference type="ARBA" id="ARBA00022884"/>
    </source>
</evidence>
<dbReference type="GO" id="GO:0006412">
    <property type="term" value="P:translation"/>
    <property type="evidence" value="ECO:0007669"/>
    <property type="project" value="UniProtKB-UniRule"/>
</dbReference>
<gene>
    <name evidence="6 8" type="primary">rplU</name>
    <name evidence="8" type="ordered locus">OTBS_1918</name>
</gene>
<keyword evidence="5 6" id="KW-0687">Ribonucleoprotein</keyword>
<evidence type="ECO:0000256" key="5">
    <source>
        <dbReference type="ARBA" id="ARBA00023274"/>
    </source>
</evidence>
<dbReference type="GO" id="GO:0019843">
    <property type="term" value="F:rRNA binding"/>
    <property type="evidence" value="ECO:0007669"/>
    <property type="project" value="UniProtKB-UniRule"/>
</dbReference>
<evidence type="ECO:0000256" key="7">
    <source>
        <dbReference type="RuleBase" id="RU000562"/>
    </source>
</evidence>
<dbReference type="SUPFAM" id="SSF141091">
    <property type="entry name" value="L21p-like"/>
    <property type="match status" value="1"/>
</dbReference>
<proteinExistence type="inferred from homology"/>
<keyword evidence="2 6" id="KW-0699">rRNA-binding</keyword>
<evidence type="ECO:0000256" key="4">
    <source>
        <dbReference type="ARBA" id="ARBA00022980"/>
    </source>
</evidence>
<keyword evidence="3 6" id="KW-0694">RNA-binding</keyword>
<dbReference type="EMBL" id="AM494475">
    <property type="protein sequence ID" value="CAM81013.1"/>
    <property type="molecule type" value="Genomic_DNA"/>
</dbReference>
<comment type="similarity">
    <text evidence="1 6 7">Belongs to the bacterial ribosomal protein bL21 family.</text>
</comment>
<evidence type="ECO:0000256" key="6">
    <source>
        <dbReference type="HAMAP-Rule" id="MF_01363"/>
    </source>
</evidence>
<dbReference type="NCBIfam" id="TIGR00061">
    <property type="entry name" value="L21"/>
    <property type="match status" value="1"/>
</dbReference>
<dbReference type="Pfam" id="PF00829">
    <property type="entry name" value="Ribosomal_L21p"/>
    <property type="match status" value="1"/>
</dbReference>
<dbReference type="InterPro" id="IPR028909">
    <property type="entry name" value="bL21-like"/>
</dbReference>
<dbReference type="PROSITE" id="PS01169">
    <property type="entry name" value="RIBOSOMAL_L21"/>
    <property type="match status" value="1"/>
</dbReference>
<dbReference type="InterPro" id="IPR018258">
    <property type="entry name" value="Ribosomal_bL21_CS"/>
</dbReference>
<evidence type="ECO:0000313" key="9">
    <source>
        <dbReference type="Proteomes" id="UP000001565"/>
    </source>
</evidence>
<dbReference type="HAMAP" id="MF_01363">
    <property type="entry name" value="Ribosomal_bL21"/>
    <property type="match status" value="1"/>
</dbReference>
<dbReference type="GO" id="GO:0005840">
    <property type="term" value="C:ribosome"/>
    <property type="evidence" value="ECO:0007669"/>
    <property type="project" value="UniProtKB-KW"/>
</dbReference>
<dbReference type="GO" id="GO:0003735">
    <property type="term" value="F:structural constituent of ribosome"/>
    <property type="evidence" value="ECO:0007669"/>
    <property type="project" value="InterPro"/>
</dbReference>
<dbReference type="InterPro" id="IPR001787">
    <property type="entry name" value="Ribosomal_bL21"/>
</dbReference>
<evidence type="ECO:0000256" key="1">
    <source>
        <dbReference type="ARBA" id="ARBA00008563"/>
    </source>
</evidence>
<dbReference type="eggNOG" id="COG0261">
    <property type="taxonomic scope" value="Bacteria"/>
</dbReference>
<dbReference type="AlphaFoldDB" id="A5CF97"/>
<dbReference type="GO" id="GO:1990904">
    <property type="term" value="C:ribonucleoprotein complex"/>
    <property type="evidence" value="ECO:0007669"/>
    <property type="project" value="UniProtKB-KW"/>
</dbReference>
<reference evidence="8 9" key="1">
    <citation type="journal article" date="2007" name="Proc. Natl. Acad. Sci. U.S.A.">
        <title>The Orientia tsutsugamushi genome reveals massive proliferation of conjugative type IV secretion system and host-cell interaction genes.</title>
        <authorList>
            <person name="Cho N.-H."/>
            <person name="Kim H.-R."/>
            <person name="Lee J.-H."/>
            <person name="Kim S.-Y."/>
            <person name="Kim J."/>
            <person name="Cha S."/>
            <person name="Kim S.-Y."/>
            <person name="Darby A.C."/>
            <person name="Fuxelius H.-H."/>
            <person name="Yin J."/>
            <person name="Kim J.H."/>
            <person name="Kim J."/>
            <person name="Lee S.J."/>
            <person name="Koh Y.-S."/>
            <person name="Jang W.-J."/>
            <person name="Park K.-H."/>
            <person name="Andersson S.G.E."/>
            <person name="Choi M.-S."/>
            <person name="Kim I.-S."/>
        </authorList>
    </citation>
    <scope>NUCLEOTIDE SEQUENCE [LARGE SCALE GENOMIC DNA]</scope>
    <source>
        <strain evidence="8 9">Boryong</strain>
    </source>
</reference>
<dbReference type="InterPro" id="IPR036164">
    <property type="entry name" value="bL21-like_sf"/>
</dbReference>
<evidence type="ECO:0000256" key="2">
    <source>
        <dbReference type="ARBA" id="ARBA00022730"/>
    </source>
</evidence>
<dbReference type="HOGENOM" id="CLU_061463_1_2_5"/>
<comment type="subunit">
    <text evidence="6">Part of the 50S ribosomal subunit. Contacts protein L20.</text>
</comment>
<sequence length="131" mass="14857">MFVIDFSSINIYYMDIGLKVGILMFAVIKTGSKQYRVAKDSIIKIEKIDGEPGSTIEFKEVLMIGEYSKPSFIGTPIVKGASVTAQILNQLRNQKVIVFKKKRRKNYRNKRGHKQEVTKVKIIDIAKASNC</sequence>
<dbReference type="Proteomes" id="UP000001565">
    <property type="component" value="Chromosome"/>
</dbReference>
<accession>A5CF97</accession>